<evidence type="ECO:0000256" key="1">
    <source>
        <dbReference type="SAM" id="MobiDB-lite"/>
    </source>
</evidence>
<keyword evidence="2" id="KW-0472">Membrane</keyword>
<dbReference type="RefSeq" id="WP_058734640.1">
    <property type="nucleotide sequence ID" value="NZ_LDTD01000146.1"/>
</dbReference>
<evidence type="ECO:0000256" key="2">
    <source>
        <dbReference type="SAM" id="Phobius"/>
    </source>
</evidence>
<evidence type="ECO:0000313" key="3">
    <source>
        <dbReference type="EMBL" id="KTT67825.1"/>
    </source>
</evidence>
<name>A0A147HSQ9_9SPHN</name>
<dbReference type="AlphaFoldDB" id="A0A147HSQ9"/>
<keyword evidence="2" id="KW-0812">Transmembrane</keyword>
<accession>A0A147HSQ9</accession>
<feature type="transmembrane region" description="Helical" evidence="2">
    <location>
        <begin position="6"/>
        <end position="26"/>
    </location>
</feature>
<comment type="caution">
    <text evidence="3">The sequence shown here is derived from an EMBL/GenBank/DDBJ whole genome shotgun (WGS) entry which is preliminary data.</text>
</comment>
<dbReference type="EMBL" id="LDTD01000146">
    <property type="protein sequence ID" value="KTT67825.1"/>
    <property type="molecule type" value="Genomic_DNA"/>
</dbReference>
<feature type="region of interest" description="Disordered" evidence="1">
    <location>
        <begin position="69"/>
        <end position="99"/>
    </location>
</feature>
<sequence>MLFTSTTQFAVLGLVLIAGWLFGLASHPGGGKWRNRYATERDAHAAQVKDTETKLSAARDRIAELERENQRLATAQPVAATPVVERTAPRPVAASAARPAYPAGERRGWFDFGNRVTTNG</sequence>
<proteinExistence type="predicted"/>
<reference evidence="3 4" key="1">
    <citation type="journal article" date="2016" name="Front. Microbiol.">
        <title>Genomic Resource of Rice Seed Associated Bacteria.</title>
        <authorList>
            <person name="Midha S."/>
            <person name="Bansal K."/>
            <person name="Sharma S."/>
            <person name="Kumar N."/>
            <person name="Patil P.P."/>
            <person name="Chaudhry V."/>
            <person name="Patil P.B."/>
        </authorList>
    </citation>
    <scope>NUCLEOTIDE SEQUENCE [LARGE SCALE GENOMIC DNA]</scope>
    <source>
        <strain evidence="3 4">NS319</strain>
    </source>
</reference>
<keyword evidence="2" id="KW-1133">Transmembrane helix</keyword>
<gene>
    <name evidence="3" type="ORF">NS319_16805</name>
</gene>
<dbReference type="Proteomes" id="UP000072867">
    <property type="component" value="Unassembled WGS sequence"/>
</dbReference>
<dbReference type="STRING" id="33051.SB4_11420"/>
<feature type="compositionally biased region" description="Low complexity" evidence="1">
    <location>
        <begin position="73"/>
        <end position="99"/>
    </location>
</feature>
<evidence type="ECO:0000313" key="4">
    <source>
        <dbReference type="Proteomes" id="UP000072867"/>
    </source>
</evidence>
<organism evidence="3 4">
    <name type="scientific">Sphingomonas sanguinis</name>
    <dbReference type="NCBI Taxonomy" id="33051"/>
    <lineage>
        <taxon>Bacteria</taxon>
        <taxon>Pseudomonadati</taxon>
        <taxon>Pseudomonadota</taxon>
        <taxon>Alphaproteobacteria</taxon>
        <taxon>Sphingomonadales</taxon>
        <taxon>Sphingomonadaceae</taxon>
        <taxon>Sphingomonas</taxon>
    </lineage>
</organism>
<dbReference type="PATRIC" id="fig|33051.3.peg.909"/>
<protein>
    <submittedName>
        <fullName evidence="3">Uncharacterized protein</fullName>
    </submittedName>
</protein>